<organism evidence="3 4">
    <name type="scientific">Brassica cretica</name>
    <name type="common">Mustard</name>
    <dbReference type="NCBI Taxonomy" id="69181"/>
    <lineage>
        <taxon>Eukaryota</taxon>
        <taxon>Viridiplantae</taxon>
        <taxon>Streptophyta</taxon>
        <taxon>Embryophyta</taxon>
        <taxon>Tracheophyta</taxon>
        <taxon>Spermatophyta</taxon>
        <taxon>Magnoliopsida</taxon>
        <taxon>eudicotyledons</taxon>
        <taxon>Gunneridae</taxon>
        <taxon>Pentapetalae</taxon>
        <taxon>rosids</taxon>
        <taxon>malvids</taxon>
        <taxon>Brassicales</taxon>
        <taxon>Brassicaceae</taxon>
        <taxon>Brassiceae</taxon>
        <taxon>Brassica</taxon>
    </lineage>
</organism>
<dbReference type="InterPro" id="IPR008011">
    <property type="entry name" value="Complex1_LYR_dom"/>
</dbReference>
<dbReference type="Pfam" id="PF05347">
    <property type="entry name" value="Complex1_LYR"/>
    <property type="match status" value="1"/>
</dbReference>
<gene>
    <name evidence="3" type="ORF">DY000_02045441</name>
</gene>
<evidence type="ECO:0000256" key="1">
    <source>
        <dbReference type="SAM" id="MobiDB-lite"/>
    </source>
</evidence>
<dbReference type="PANTHER" id="PTHR47158:SF4">
    <property type="entry name" value="GENOME ASSEMBLY, CHROMOSOME: A07"/>
    <property type="match status" value="1"/>
</dbReference>
<protein>
    <recommendedName>
        <fullName evidence="2">Complex 1 LYR protein domain-containing protein</fullName>
    </recommendedName>
</protein>
<dbReference type="PANTHER" id="PTHR47158">
    <property type="entry name" value="OS08G0239000 PROTEIN"/>
    <property type="match status" value="1"/>
</dbReference>
<evidence type="ECO:0000259" key="2">
    <source>
        <dbReference type="Pfam" id="PF05347"/>
    </source>
</evidence>
<name>A0ABQ7F1Z2_BRACR</name>
<feature type="region of interest" description="Disordered" evidence="1">
    <location>
        <begin position="97"/>
        <end position="122"/>
    </location>
</feature>
<dbReference type="InterPro" id="IPR045297">
    <property type="entry name" value="Complex1_LYR_LYRM4"/>
</dbReference>
<dbReference type="CDD" id="cd20264">
    <property type="entry name" value="Complex1_LYR_LYRM4"/>
    <property type="match status" value="1"/>
</dbReference>
<keyword evidence="4" id="KW-1185">Reference proteome</keyword>
<evidence type="ECO:0000313" key="3">
    <source>
        <dbReference type="EMBL" id="KAF3610018.1"/>
    </source>
</evidence>
<reference evidence="3 4" key="1">
    <citation type="journal article" date="2020" name="BMC Genomics">
        <title>Intraspecific diversification of the crop wild relative Brassica cretica Lam. using demographic model selection.</title>
        <authorList>
            <person name="Kioukis A."/>
            <person name="Michalopoulou V.A."/>
            <person name="Briers L."/>
            <person name="Pirintsos S."/>
            <person name="Studholme D.J."/>
            <person name="Pavlidis P."/>
            <person name="Sarris P.F."/>
        </authorList>
    </citation>
    <scope>NUCLEOTIDE SEQUENCE [LARGE SCALE GENOMIC DNA]</scope>
    <source>
        <strain evidence="4">cv. PFS-1207/04</strain>
    </source>
</reference>
<proteinExistence type="predicted"/>
<feature type="domain" description="Complex 1 LYR protein" evidence="2">
    <location>
        <begin position="144"/>
        <end position="193"/>
    </location>
</feature>
<dbReference type="Proteomes" id="UP000266723">
    <property type="component" value="Unassembled WGS sequence"/>
</dbReference>
<accession>A0ABQ7F1Z2</accession>
<evidence type="ECO:0000313" key="4">
    <source>
        <dbReference type="Proteomes" id="UP000266723"/>
    </source>
</evidence>
<sequence>MDSDMVEIAPPAFASGSTTLEIPKETALLQCNFWSTSSFLTRSAPGCSSTSSKCGDVQKKIETVTLAGLNNYVLNSPPQVRSLSSFYSYMFDSLKSSRQPVDPTEQAPQADADVSPSDETSAPKKLSRLCTKYMVCFLYANSSLLRAECQYLDYNIREYTKRRTLDGFRINKNLSDPSNVEEASAESKAQLEVVERMLKVNLVYPPKTKNIMELKLQQ</sequence>
<dbReference type="EMBL" id="QGKV02000297">
    <property type="protein sequence ID" value="KAF3610018.1"/>
    <property type="molecule type" value="Genomic_DNA"/>
</dbReference>
<comment type="caution">
    <text evidence="3">The sequence shown here is derived from an EMBL/GenBank/DDBJ whole genome shotgun (WGS) entry which is preliminary data.</text>
</comment>